<reference evidence="1" key="1">
    <citation type="journal article" date="2019" name="Sci. Rep.">
        <title>Draft genome of Tanacetum cinerariifolium, the natural source of mosquito coil.</title>
        <authorList>
            <person name="Yamashiro T."/>
            <person name="Shiraishi A."/>
            <person name="Satake H."/>
            <person name="Nakayama K."/>
        </authorList>
    </citation>
    <scope>NUCLEOTIDE SEQUENCE</scope>
</reference>
<gene>
    <name evidence="1" type="ORF">Tci_932383</name>
</gene>
<dbReference type="AlphaFoldDB" id="A0A699XWZ1"/>
<dbReference type="EMBL" id="BKCJ011877408">
    <property type="protein sequence ID" value="GFD60414.1"/>
    <property type="molecule type" value="Genomic_DNA"/>
</dbReference>
<protein>
    <submittedName>
        <fullName evidence="1">Uncharacterized protein</fullName>
    </submittedName>
</protein>
<feature type="non-terminal residue" evidence="1">
    <location>
        <position position="81"/>
    </location>
</feature>
<organism evidence="1">
    <name type="scientific">Tanacetum cinerariifolium</name>
    <name type="common">Dalmatian daisy</name>
    <name type="synonym">Chrysanthemum cinerariifolium</name>
    <dbReference type="NCBI Taxonomy" id="118510"/>
    <lineage>
        <taxon>Eukaryota</taxon>
        <taxon>Viridiplantae</taxon>
        <taxon>Streptophyta</taxon>
        <taxon>Embryophyta</taxon>
        <taxon>Tracheophyta</taxon>
        <taxon>Spermatophyta</taxon>
        <taxon>Magnoliopsida</taxon>
        <taxon>eudicotyledons</taxon>
        <taxon>Gunneridae</taxon>
        <taxon>Pentapetalae</taxon>
        <taxon>asterids</taxon>
        <taxon>campanulids</taxon>
        <taxon>Asterales</taxon>
        <taxon>Asteraceae</taxon>
        <taxon>Asteroideae</taxon>
        <taxon>Anthemideae</taxon>
        <taxon>Anthemidinae</taxon>
        <taxon>Tanacetum</taxon>
    </lineage>
</organism>
<evidence type="ECO:0000313" key="1">
    <source>
        <dbReference type="EMBL" id="GFD60414.1"/>
    </source>
</evidence>
<proteinExistence type="predicted"/>
<name>A0A699XWZ1_TANCI</name>
<sequence length="81" mass="7767">VAQGGLVALEAAAADGQVFGEVQVGDGAAAGAQQVLSGLVGAGVVVGGDGGRVEQAVYPIKLHDGQALLPQPVEVAHAARG</sequence>
<accession>A0A699XWZ1</accession>
<feature type="non-terminal residue" evidence="1">
    <location>
        <position position="1"/>
    </location>
</feature>
<comment type="caution">
    <text evidence="1">The sequence shown here is derived from an EMBL/GenBank/DDBJ whole genome shotgun (WGS) entry which is preliminary data.</text>
</comment>